<evidence type="ECO:0000256" key="3">
    <source>
        <dbReference type="SAM" id="SignalP"/>
    </source>
</evidence>
<dbReference type="InterPro" id="IPR023346">
    <property type="entry name" value="Lysozyme-like_dom_sf"/>
</dbReference>
<evidence type="ECO:0000256" key="1">
    <source>
        <dbReference type="ARBA" id="ARBA00007734"/>
    </source>
</evidence>
<gene>
    <name evidence="5" type="primary">mltF_2</name>
    <name evidence="5" type="ORF">AW10_02400</name>
</gene>
<dbReference type="GO" id="GO:0016829">
    <property type="term" value="F:lyase activity"/>
    <property type="evidence" value="ECO:0007669"/>
    <property type="project" value="UniProtKB-KW"/>
</dbReference>
<dbReference type="PATRIC" id="fig|1454003.3.peg.2446"/>
<name>A0A011PR71_9PROT</name>
<feature type="chain" id="PRO_5001462981" evidence="3">
    <location>
        <begin position="35"/>
        <end position="224"/>
    </location>
</feature>
<dbReference type="EMBL" id="JEMX01000056">
    <property type="protein sequence ID" value="EXI79370.1"/>
    <property type="molecule type" value="Genomic_DNA"/>
</dbReference>
<evidence type="ECO:0000256" key="2">
    <source>
        <dbReference type="SAM" id="MobiDB-lite"/>
    </source>
</evidence>
<dbReference type="AlphaFoldDB" id="A0A011PR71"/>
<sequence length="224" mass="23211">MTKVTFPLHRVICTRLAVATALCAGSLLPPLATAATVGNVFVSYVDGSPRYASERRDASYRLFIRGKTVRPKSGTGGTGGTAPGTSSRISQQEGRRQLTPLIAHFARLHQVAPELVAAVIAVESGFNAAAVSPAGAVGAMQLMPATAARYGVGNRADPAQNIDAGVRHLKDLLAQHGGNVALALAAYNAGQGAVARNGDRIPPYSETMLYVPAVLSAVARGNRQ</sequence>
<evidence type="ECO:0000259" key="4">
    <source>
        <dbReference type="Pfam" id="PF01464"/>
    </source>
</evidence>
<dbReference type="Gene3D" id="1.10.530.10">
    <property type="match status" value="1"/>
</dbReference>
<dbReference type="PANTHER" id="PTHR37423">
    <property type="entry name" value="SOLUBLE LYTIC MUREIN TRANSGLYCOSYLASE-RELATED"/>
    <property type="match status" value="1"/>
</dbReference>
<evidence type="ECO:0000313" key="6">
    <source>
        <dbReference type="Proteomes" id="UP000021816"/>
    </source>
</evidence>
<dbReference type="Proteomes" id="UP000021816">
    <property type="component" value="Unassembled WGS sequence"/>
</dbReference>
<dbReference type="SUPFAM" id="SSF53955">
    <property type="entry name" value="Lysozyme-like"/>
    <property type="match status" value="1"/>
</dbReference>
<evidence type="ECO:0000313" key="5">
    <source>
        <dbReference type="EMBL" id="EXI79370.1"/>
    </source>
</evidence>
<dbReference type="InterPro" id="IPR008258">
    <property type="entry name" value="Transglycosylase_SLT_dom_1"/>
</dbReference>
<feature type="domain" description="Transglycosylase SLT" evidence="4">
    <location>
        <begin position="109"/>
        <end position="198"/>
    </location>
</feature>
<dbReference type="STRING" id="1454003.AW10_02400"/>
<keyword evidence="3" id="KW-0732">Signal</keyword>
<feature type="signal peptide" evidence="3">
    <location>
        <begin position="1"/>
        <end position="34"/>
    </location>
</feature>
<organism evidence="5 6">
    <name type="scientific">Candidatus Accumulibacter appositus</name>
    <dbReference type="NCBI Taxonomy" id="1454003"/>
    <lineage>
        <taxon>Bacteria</taxon>
        <taxon>Pseudomonadati</taxon>
        <taxon>Pseudomonadota</taxon>
        <taxon>Betaproteobacteria</taxon>
        <taxon>Candidatus Accumulibacter</taxon>
    </lineage>
</organism>
<comment type="caution">
    <text evidence="5">The sequence shown here is derived from an EMBL/GenBank/DDBJ whole genome shotgun (WGS) entry which is preliminary data.</text>
</comment>
<comment type="similarity">
    <text evidence="1">Belongs to the transglycosylase Slt family.</text>
</comment>
<reference evidence="5 6" key="1">
    <citation type="submission" date="2014-02" db="EMBL/GenBank/DDBJ databases">
        <title>Expanding our view of genomic diversity in Candidatus Accumulibacter clades.</title>
        <authorList>
            <person name="Skennerton C.T."/>
            <person name="Barr J.J."/>
            <person name="Slater F.R."/>
            <person name="Bond P.L."/>
            <person name="Tyson G.W."/>
        </authorList>
    </citation>
    <scope>NUCLEOTIDE SEQUENCE [LARGE SCALE GENOMIC DNA]</scope>
    <source>
        <strain evidence="6">BA-92</strain>
    </source>
</reference>
<dbReference type="CDD" id="cd00254">
    <property type="entry name" value="LT-like"/>
    <property type="match status" value="1"/>
</dbReference>
<dbReference type="PANTHER" id="PTHR37423:SF2">
    <property type="entry name" value="MEMBRANE-BOUND LYTIC MUREIN TRANSGLYCOSYLASE C"/>
    <property type="match status" value="1"/>
</dbReference>
<dbReference type="EC" id="4.2.2.-" evidence="5"/>
<proteinExistence type="inferred from homology"/>
<keyword evidence="5" id="KW-0456">Lyase</keyword>
<protein>
    <submittedName>
        <fullName evidence="5">Membrane-bound lytic murein transglycosylase F</fullName>
        <ecNumber evidence="5">4.2.2.-</ecNumber>
    </submittedName>
</protein>
<accession>A0A011PR71</accession>
<feature type="region of interest" description="Disordered" evidence="2">
    <location>
        <begin position="69"/>
        <end position="92"/>
    </location>
</feature>
<dbReference type="Pfam" id="PF01464">
    <property type="entry name" value="SLT"/>
    <property type="match status" value="1"/>
</dbReference>